<protein>
    <submittedName>
        <fullName evidence="2">Aminoacylase-1-like</fullName>
    </submittedName>
</protein>
<organism evidence="1 2">
    <name type="scientific">Diaphorina citri</name>
    <name type="common">Asian citrus psyllid</name>
    <dbReference type="NCBI Taxonomy" id="121845"/>
    <lineage>
        <taxon>Eukaryota</taxon>
        <taxon>Metazoa</taxon>
        <taxon>Ecdysozoa</taxon>
        <taxon>Arthropoda</taxon>
        <taxon>Hexapoda</taxon>
        <taxon>Insecta</taxon>
        <taxon>Pterygota</taxon>
        <taxon>Neoptera</taxon>
        <taxon>Paraneoptera</taxon>
        <taxon>Hemiptera</taxon>
        <taxon>Sternorrhyncha</taxon>
        <taxon>Psylloidea</taxon>
        <taxon>Psyllidae</taxon>
        <taxon>Diaphorininae</taxon>
        <taxon>Diaphorina</taxon>
    </lineage>
</organism>
<accession>A0A1S3DIL3</accession>
<dbReference type="GeneID" id="103519101"/>
<keyword evidence="1" id="KW-1185">Reference proteome</keyword>
<dbReference type="RefSeq" id="XP_008482407.1">
    <property type="nucleotide sequence ID" value="XM_008484185.2"/>
</dbReference>
<dbReference type="KEGG" id="dci:103519101"/>
<dbReference type="Proteomes" id="UP000079169">
    <property type="component" value="Unplaced"/>
</dbReference>
<sequence length="105" mass="11600">MSLFVTTDAFKKMNVGCALDEGIASPTEVFALFNGERTIWQMKIHCPGTPGHGSLLHENTAAEKVNYIMNKFLALREEEKNKLKANKNLTIGDVTTINITMLSVS</sequence>
<dbReference type="PANTHER" id="PTHR45892:SF1">
    <property type="entry name" value="AMINOACYLASE-1"/>
    <property type="match status" value="1"/>
</dbReference>
<proteinExistence type="predicted"/>
<evidence type="ECO:0000313" key="2">
    <source>
        <dbReference type="RefSeq" id="XP_008482407.1"/>
    </source>
</evidence>
<dbReference type="Gene3D" id="3.30.70.360">
    <property type="match status" value="1"/>
</dbReference>
<name>A0A1S3DIL3_DIACI</name>
<reference evidence="2" key="1">
    <citation type="submission" date="2025-08" db="UniProtKB">
        <authorList>
            <consortium name="RefSeq"/>
        </authorList>
    </citation>
    <scope>IDENTIFICATION</scope>
</reference>
<evidence type="ECO:0000313" key="1">
    <source>
        <dbReference type="Proteomes" id="UP000079169"/>
    </source>
</evidence>
<dbReference type="PaxDb" id="121845-A0A1S3DIL3"/>
<dbReference type="AlphaFoldDB" id="A0A1S3DIL3"/>
<gene>
    <name evidence="2" type="primary">LOC103519101</name>
</gene>
<dbReference type="GO" id="GO:0004046">
    <property type="term" value="F:aminoacylase activity"/>
    <property type="evidence" value="ECO:0007669"/>
    <property type="project" value="TreeGrafter"/>
</dbReference>
<dbReference type="PANTHER" id="PTHR45892">
    <property type="entry name" value="AMINOACYLASE-1"/>
    <property type="match status" value="1"/>
</dbReference>
<dbReference type="InterPro" id="IPR052083">
    <property type="entry name" value="Aminoacylase-1_M20A"/>
</dbReference>
<dbReference type="STRING" id="121845.A0A1S3DIL3"/>